<dbReference type="PROSITE" id="PS51485">
    <property type="entry name" value="PHYTOCYANIN"/>
    <property type="match status" value="2"/>
</dbReference>
<feature type="compositionally biased region" description="Pro residues" evidence="6">
    <location>
        <begin position="134"/>
        <end position="153"/>
    </location>
</feature>
<comment type="caution">
    <text evidence="9">The sequence shown here is derived from an EMBL/GenBank/DDBJ whole genome shotgun (WGS) entry which is preliminary data.</text>
</comment>
<evidence type="ECO:0000256" key="6">
    <source>
        <dbReference type="SAM" id="MobiDB-lite"/>
    </source>
</evidence>
<dbReference type="PANTHER" id="PTHR33021">
    <property type="entry name" value="BLUE COPPER PROTEIN"/>
    <property type="match status" value="1"/>
</dbReference>
<dbReference type="PANTHER" id="PTHR33021:SF368">
    <property type="entry name" value="PHYTOCYANIN DOMAIN-CONTAINING PROTEIN"/>
    <property type="match status" value="1"/>
</dbReference>
<dbReference type="CDD" id="cd13920">
    <property type="entry name" value="Stellacyanin"/>
    <property type="match status" value="1"/>
</dbReference>
<evidence type="ECO:0000256" key="4">
    <source>
        <dbReference type="ARBA" id="ARBA00023008"/>
    </source>
</evidence>
<dbReference type="GO" id="GO:0009055">
    <property type="term" value="F:electron transfer activity"/>
    <property type="evidence" value="ECO:0007669"/>
    <property type="project" value="InterPro"/>
</dbReference>
<evidence type="ECO:0000313" key="9">
    <source>
        <dbReference type="EMBL" id="KAJ8753220.1"/>
    </source>
</evidence>
<dbReference type="FunFam" id="2.60.40.420:FF:000003">
    <property type="entry name" value="Blue copper"/>
    <property type="match status" value="2"/>
</dbReference>
<dbReference type="GO" id="GO:0005886">
    <property type="term" value="C:plasma membrane"/>
    <property type="evidence" value="ECO:0007669"/>
    <property type="project" value="TreeGrafter"/>
</dbReference>
<dbReference type="EMBL" id="JAIWQS010000010">
    <property type="protein sequence ID" value="KAJ8753220.1"/>
    <property type="molecule type" value="Genomic_DNA"/>
</dbReference>
<keyword evidence="7" id="KW-0732">Signal</keyword>
<evidence type="ECO:0000256" key="7">
    <source>
        <dbReference type="SAM" id="SignalP"/>
    </source>
</evidence>
<evidence type="ECO:0000313" key="10">
    <source>
        <dbReference type="Proteomes" id="UP001159364"/>
    </source>
</evidence>
<organism evidence="9 10">
    <name type="scientific">Erythroxylum novogranatense</name>
    <dbReference type="NCBI Taxonomy" id="1862640"/>
    <lineage>
        <taxon>Eukaryota</taxon>
        <taxon>Viridiplantae</taxon>
        <taxon>Streptophyta</taxon>
        <taxon>Embryophyta</taxon>
        <taxon>Tracheophyta</taxon>
        <taxon>Spermatophyta</taxon>
        <taxon>Magnoliopsida</taxon>
        <taxon>eudicotyledons</taxon>
        <taxon>Gunneridae</taxon>
        <taxon>Pentapetalae</taxon>
        <taxon>rosids</taxon>
        <taxon>fabids</taxon>
        <taxon>Malpighiales</taxon>
        <taxon>Erythroxylaceae</taxon>
        <taxon>Erythroxylum</taxon>
    </lineage>
</organism>
<dbReference type="InterPro" id="IPR008972">
    <property type="entry name" value="Cupredoxin"/>
</dbReference>
<dbReference type="Pfam" id="PF02298">
    <property type="entry name" value="Cu_bind_like"/>
    <property type="match status" value="2"/>
</dbReference>
<evidence type="ECO:0000256" key="1">
    <source>
        <dbReference type="ARBA" id="ARBA00022448"/>
    </source>
</evidence>
<proteinExistence type="predicted"/>
<keyword evidence="4" id="KW-0186">Copper</keyword>
<feature type="chain" id="PRO_5043339359" description="Phytocyanin domain-containing protein" evidence="7">
    <location>
        <begin position="25"/>
        <end position="345"/>
    </location>
</feature>
<feature type="domain" description="Phytocyanin" evidence="8">
    <location>
        <begin position="26"/>
        <end position="127"/>
    </location>
</feature>
<feature type="signal peptide" evidence="7">
    <location>
        <begin position="1"/>
        <end position="24"/>
    </location>
</feature>
<dbReference type="Gene3D" id="2.60.40.420">
    <property type="entry name" value="Cupredoxins - blue copper proteins"/>
    <property type="match status" value="2"/>
</dbReference>
<evidence type="ECO:0000256" key="3">
    <source>
        <dbReference type="ARBA" id="ARBA00022982"/>
    </source>
</evidence>
<feature type="domain" description="Phytocyanin" evidence="8">
    <location>
        <begin position="187"/>
        <end position="290"/>
    </location>
</feature>
<keyword evidence="10" id="KW-1185">Reference proteome</keyword>
<keyword evidence="5" id="KW-0325">Glycoprotein</keyword>
<keyword evidence="2" id="KW-0479">Metal-binding</keyword>
<protein>
    <recommendedName>
        <fullName evidence="8">Phytocyanin domain-containing protein</fullName>
    </recommendedName>
</protein>
<name>A0AAV8SLV8_9ROSI</name>
<dbReference type="AlphaFoldDB" id="A0AAV8SLV8"/>
<dbReference type="CDD" id="cd04216">
    <property type="entry name" value="Phytocyanin"/>
    <property type="match status" value="1"/>
</dbReference>
<feature type="compositionally biased region" description="Pro residues" evidence="6">
    <location>
        <begin position="160"/>
        <end position="181"/>
    </location>
</feature>
<keyword evidence="1" id="KW-0813">Transport</keyword>
<dbReference type="InterPro" id="IPR039391">
    <property type="entry name" value="Phytocyanin-like"/>
</dbReference>
<reference evidence="9 10" key="1">
    <citation type="submission" date="2021-09" db="EMBL/GenBank/DDBJ databases">
        <title>Genomic insights and catalytic innovation underlie evolution of tropane alkaloids biosynthesis.</title>
        <authorList>
            <person name="Wang Y.-J."/>
            <person name="Tian T."/>
            <person name="Huang J.-P."/>
            <person name="Huang S.-X."/>
        </authorList>
    </citation>
    <scope>NUCLEOTIDE SEQUENCE [LARGE SCALE GENOMIC DNA]</scope>
    <source>
        <strain evidence="9">KIB-2018</strain>
        <tissue evidence="9">Leaf</tissue>
    </source>
</reference>
<dbReference type="SUPFAM" id="SSF49503">
    <property type="entry name" value="Cupredoxins"/>
    <property type="match status" value="2"/>
</dbReference>
<feature type="region of interest" description="Disordered" evidence="6">
    <location>
        <begin position="129"/>
        <end position="187"/>
    </location>
</feature>
<dbReference type="GO" id="GO:0046872">
    <property type="term" value="F:metal ion binding"/>
    <property type="evidence" value="ECO:0007669"/>
    <property type="project" value="UniProtKB-KW"/>
</dbReference>
<evidence type="ECO:0000259" key="8">
    <source>
        <dbReference type="PROSITE" id="PS51485"/>
    </source>
</evidence>
<evidence type="ECO:0000256" key="5">
    <source>
        <dbReference type="ARBA" id="ARBA00023180"/>
    </source>
</evidence>
<feature type="compositionally biased region" description="Low complexity" evidence="6">
    <location>
        <begin position="291"/>
        <end position="313"/>
    </location>
</feature>
<gene>
    <name evidence="9" type="ORF">K2173_017822</name>
</gene>
<dbReference type="Proteomes" id="UP001159364">
    <property type="component" value="Linkage Group LG10"/>
</dbReference>
<dbReference type="InterPro" id="IPR003245">
    <property type="entry name" value="Phytocyanin_dom"/>
</dbReference>
<accession>A0AAV8SLV8</accession>
<keyword evidence="3" id="KW-0249">Electron transport</keyword>
<evidence type="ECO:0000256" key="2">
    <source>
        <dbReference type="ARBA" id="ARBA00022723"/>
    </source>
</evidence>
<feature type="region of interest" description="Disordered" evidence="6">
    <location>
        <begin position="291"/>
        <end position="325"/>
    </location>
</feature>
<sequence>MGRRSYMAFLAVIVASALFQSSIAQTNHVVGGNSGWTIPSGGSYSSWAANRKFSVGDTLVFNFQNGVHDVAQVSKADYDSCSTTNPILFVSTSPARITLNSTGEHYFLCNFTGHCSAGQKLMVNVIAASSSSPSPAPQPSSPVTPPASSPSQPPTSSVPSPSPASAPTPSSPPSPPAPSPAPSGSATTYTVLGSSGWTIPPNGAVAYRNWAANKNFKVGDVLLFNYGNGAHNVAEVTKAAYGSCSTTSPISLNTTPPTRITLKTSGEHFFICAFPGHCSAGQKLAINVSGTATAPGSSATPSPSSTPSPTSTTTPPPPGNSAPSHLGNRGLFATIFTSFVVALLY</sequence>